<comment type="caution">
    <text evidence="3">The sequence shown here is derived from an EMBL/GenBank/DDBJ whole genome shotgun (WGS) entry which is preliminary data.</text>
</comment>
<evidence type="ECO:0000256" key="1">
    <source>
        <dbReference type="SAM" id="Phobius"/>
    </source>
</evidence>
<dbReference type="InterPro" id="IPR050834">
    <property type="entry name" value="Glycosyltransf_2"/>
</dbReference>
<dbReference type="PANTHER" id="PTHR43685">
    <property type="entry name" value="GLYCOSYLTRANSFERASE"/>
    <property type="match status" value="1"/>
</dbReference>
<keyword evidence="1" id="KW-0812">Transmembrane</keyword>
<feature type="transmembrane region" description="Helical" evidence="1">
    <location>
        <begin position="226"/>
        <end position="245"/>
    </location>
</feature>
<dbReference type="PANTHER" id="PTHR43685:SF2">
    <property type="entry name" value="GLYCOSYLTRANSFERASE 2-LIKE DOMAIN-CONTAINING PROTEIN"/>
    <property type="match status" value="1"/>
</dbReference>
<feature type="domain" description="Glycosyltransferase 2-like" evidence="2">
    <location>
        <begin position="281"/>
        <end position="411"/>
    </location>
</feature>
<name>I7L6N6_9LACO</name>
<organism evidence="3 4">
    <name type="scientific">Lactobacillus hominis DSM 23910 = CRBIP 24.179</name>
    <dbReference type="NCBI Taxonomy" id="1423758"/>
    <lineage>
        <taxon>Bacteria</taxon>
        <taxon>Bacillati</taxon>
        <taxon>Bacillota</taxon>
        <taxon>Bacilli</taxon>
        <taxon>Lactobacillales</taxon>
        <taxon>Lactobacillaceae</taxon>
        <taxon>Lactobacillus</taxon>
    </lineage>
</organism>
<feature type="transmembrane region" description="Helical" evidence="1">
    <location>
        <begin position="32"/>
        <end position="54"/>
    </location>
</feature>
<dbReference type="SUPFAM" id="SSF53448">
    <property type="entry name" value="Nucleotide-diphospho-sugar transferases"/>
    <property type="match status" value="1"/>
</dbReference>
<gene>
    <name evidence="3" type="ORF">BN55_02150</name>
</gene>
<dbReference type="EMBL" id="CAKE01000015">
    <property type="protein sequence ID" value="CCI82127.1"/>
    <property type="molecule type" value="Genomic_DNA"/>
</dbReference>
<dbReference type="Gene3D" id="3.90.550.10">
    <property type="entry name" value="Spore Coat Polysaccharide Biosynthesis Protein SpsA, Chain A"/>
    <property type="match status" value="1"/>
</dbReference>
<reference evidence="3 4" key="1">
    <citation type="submission" date="2012-06" db="EMBL/GenBank/DDBJ databases">
        <title>Draft Genome Sequence of Lactobacillus hominis Strain CRBIP 24.179T, isolated from human intestine.</title>
        <authorList>
            <person name="Cousin S."/>
            <person name="Ma L."/>
            <person name="Bizet C."/>
            <person name="Loux V."/>
            <person name="Bouchier C."/>
            <person name="Clermont D."/>
            <person name="Creno S."/>
        </authorList>
    </citation>
    <scope>NUCLEOTIDE SEQUENCE [LARGE SCALE GENOMIC DNA]</scope>
    <source>
        <strain evidence="4">CRBIP 24.179T</strain>
    </source>
</reference>
<dbReference type="GO" id="GO:0016740">
    <property type="term" value="F:transferase activity"/>
    <property type="evidence" value="ECO:0007669"/>
    <property type="project" value="UniProtKB-KW"/>
</dbReference>
<sequence>MITKSRKLNILVGIIFFIPLIEQIATSYDDRIQFAFLWECALGLVLLLAIFWNDLRDFDQWFLEKATSALTISLTLINIGSQLNWYSVNIGNYIFQLAFIAYTLSLYFTERHFNIKNIILIFLNMNVLANFMTKGGAILILLVSILALVLYFERFLITHTEQFRLLILLTYLITSLVAVVWVSAELPDFHINNINWQIEAIGLVLIIFAAYFLLRNKEKLYLTTHIVFGTIIYLVVGQVVLILAQPSMLNVTFLVLAFLIYLSLLNFLGNIALTQTKRKISVIIPTYNGADTIVETLQSVKIQTYRDWEVIIVDDGSTDDTENVVKHYLAYNDLPVKYIKQDNQDQLNAVKHGLKYVTGDICYILHSDDVLYDSNVFYRAMSALCGERCDGIFIGIQEIDGKDKLGKILRTKSYYNSETTVAKMALAFGRNPYVDFTYWRREVFENQVKQNYLTDNLPAWYDARTNHGLKMANSNFIGLKYRVFEGNYLNSADGSVNVLSGELRTLHHILSRLYIPQFKFQSIFYRAFNKFALSSICPVFFKQGRTSLKNITPTVASRRVSDLSNPYVKAIVDFSQNYDVKKTADIIIPEDLQIFDGADIRLFNRQLSQNKLAPFYFEIMKLIGRGTGTMRVAQKDKEKIARILEFFTIKDYVKIEVKK</sequence>
<dbReference type="STRING" id="1423758.FC41_GL001865"/>
<feature type="transmembrane region" description="Helical" evidence="1">
    <location>
        <begin position="251"/>
        <end position="273"/>
    </location>
</feature>
<keyword evidence="3" id="KW-0808">Transferase</keyword>
<keyword evidence="1" id="KW-1133">Transmembrane helix</keyword>
<dbReference type="GeneID" id="82847351"/>
<accession>I7L6N6</accession>
<feature type="transmembrane region" description="Helical" evidence="1">
    <location>
        <begin position="163"/>
        <end position="184"/>
    </location>
</feature>
<proteinExistence type="predicted"/>
<dbReference type="InterPro" id="IPR029044">
    <property type="entry name" value="Nucleotide-diphossugar_trans"/>
</dbReference>
<evidence type="ECO:0000313" key="3">
    <source>
        <dbReference type="EMBL" id="CCI82127.1"/>
    </source>
</evidence>
<dbReference type="Proteomes" id="UP000009320">
    <property type="component" value="Unassembled WGS sequence"/>
</dbReference>
<feature type="transmembrane region" description="Helical" evidence="1">
    <location>
        <begin position="90"/>
        <end position="108"/>
    </location>
</feature>
<keyword evidence="1" id="KW-0472">Membrane</keyword>
<feature type="transmembrane region" description="Helical" evidence="1">
    <location>
        <begin position="196"/>
        <end position="214"/>
    </location>
</feature>
<dbReference type="PATRIC" id="fig|1423758.3.peg.1902"/>
<feature type="transmembrane region" description="Helical" evidence="1">
    <location>
        <begin position="7"/>
        <end position="26"/>
    </location>
</feature>
<keyword evidence="4" id="KW-1185">Reference proteome</keyword>
<dbReference type="AlphaFoldDB" id="I7L6N6"/>
<dbReference type="eggNOG" id="COG1216">
    <property type="taxonomic scope" value="Bacteria"/>
</dbReference>
<protein>
    <submittedName>
        <fullName evidence="3">Glycosyltransferase related enzyme</fullName>
    </submittedName>
</protein>
<dbReference type="Pfam" id="PF00535">
    <property type="entry name" value="Glycos_transf_2"/>
    <property type="match status" value="1"/>
</dbReference>
<evidence type="ECO:0000259" key="2">
    <source>
        <dbReference type="Pfam" id="PF00535"/>
    </source>
</evidence>
<dbReference type="RefSeq" id="WP_008471117.1">
    <property type="nucleotide sequence ID" value="NZ_AYZP01000009.1"/>
</dbReference>
<feature type="transmembrane region" description="Helical" evidence="1">
    <location>
        <begin position="138"/>
        <end position="156"/>
    </location>
</feature>
<dbReference type="InterPro" id="IPR001173">
    <property type="entry name" value="Glyco_trans_2-like"/>
</dbReference>
<evidence type="ECO:0000313" key="4">
    <source>
        <dbReference type="Proteomes" id="UP000009320"/>
    </source>
</evidence>